<dbReference type="InterPro" id="IPR019845">
    <property type="entry name" value="Squalene/phytoene_synthase_CS"/>
</dbReference>
<dbReference type="SFLD" id="SFLDG01018">
    <property type="entry name" value="Squalene/Phytoene_Synthase_Lik"/>
    <property type="match status" value="1"/>
</dbReference>
<dbReference type="InterPro" id="IPR033904">
    <property type="entry name" value="Trans_IPPS_HH"/>
</dbReference>
<name>A0A7Z6ZVA1_9GAMM</name>
<evidence type="ECO:0000313" key="2">
    <source>
        <dbReference type="EMBL" id="RUO42043.1"/>
    </source>
</evidence>
<dbReference type="RefSeq" id="WP_169930767.1">
    <property type="nucleotide sequence ID" value="NZ_PIPR01000001.1"/>
</dbReference>
<comment type="caution">
    <text evidence="2">The sequence shown here is derived from an EMBL/GenBank/DDBJ whole genome shotgun (WGS) entry which is preliminary data.</text>
</comment>
<evidence type="ECO:0000256" key="1">
    <source>
        <dbReference type="ARBA" id="ARBA00022679"/>
    </source>
</evidence>
<dbReference type="PROSITE" id="PS01045">
    <property type="entry name" value="SQUALEN_PHYTOEN_SYN_2"/>
    <property type="match status" value="1"/>
</dbReference>
<dbReference type="AlphaFoldDB" id="A0A7Z6ZVA1"/>
<organism evidence="2 3">
    <name type="scientific">Pseudidiomarina aestuarii</name>
    <dbReference type="NCBI Taxonomy" id="624146"/>
    <lineage>
        <taxon>Bacteria</taxon>
        <taxon>Pseudomonadati</taxon>
        <taxon>Pseudomonadota</taxon>
        <taxon>Gammaproteobacteria</taxon>
        <taxon>Alteromonadales</taxon>
        <taxon>Idiomarinaceae</taxon>
        <taxon>Pseudidiomarina</taxon>
    </lineage>
</organism>
<dbReference type="PANTHER" id="PTHR31480">
    <property type="entry name" value="BIFUNCTIONAL LYCOPENE CYCLASE/PHYTOENE SYNTHASE"/>
    <property type="match status" value="1"/>
</dbReference>
<dbReference type="SFLD" id="SFLDS00005">
    <property type="entry name" value="Isoprenoid_Synthase_Type_I"/>
    <property type="match status" value="1"/>
</dbReference>
<dbReference type="Proteomes" id="UP000287766">
    <property type="component" value="Unassembled WGS sequence"/>
</dbReference>
<dbReference type="GO" id="GO:0016117">
    <property type="term" value="P:carotenoid biosynthetic process"/>
    <property type="evidence" value="ECO:0007669"/>
    <property type="project" value="UniProtKB-ARBA"/>
</dbReference>
<reference evidence="3" key="1">
    <citation type="journal article" date="2018" name="Front. Microbiol.">
        <title>Genome-Based Analysis Reveals the Taxonomy and Diversity of the Family Idiomarinaceae.</title>
        <authorList>
            <person name="Liu Y."/>
            <person name="Lai Q."/>
            <person name="Shao Z."/>
        </authorList>
    </citation>
    <scope>NUCLEOTIDE SEQUENCE [LARGE SCALE GENOMIC DNA]</scope>
    <source>
        <strain evidence="3">KYW314</strain>
    </source>
</reference>
<dbReference type="GO" id="GO:0051996">
    <property type="term" value="F:squalene synthase [NAD(P)H] activity"/>
    <property type="evidence" value="ECO:0007669"/>
    <property type="project" value="InterPro"/>
</dbReference>
<dbReference type="CDD" id="cd00683">
    <property type="entry name" value="Trans_IPPS_HH"/>
    <property type="match status" value="1"/>
</dbReference>
<accession>A0A7Z6ZVA1</accession>
<dbReference type="Pfam" id="PF00494">
    <property type="entry name" value="SQS_PSY"/>
    <property type="match status" value="1"/>
</dbReference>
<dbReference type="SFLD" id="SFLDG01212">
    <property type="entry name" value="Phytoene_synthase_like"/>
    <property type="match status" value="1"/>
</dbReference>
<dbReference type="InterPro" id="IPR044843">
    <property type="entry name" value="Trans_IPPS_bact-type"/>
</dbReference>
<dbReference type="GO" id="GO:0004311">
    <property type="term" value="F:geranylgeranyl diphosphate synthase activity"/>
    <property type="evidence" value="ECO:0007669"/>
    <property type="project" value="InterPro"/>
</dbReference>
<gene>
    <name evidence="2" type="ORF">CWE22_07830</name>
</gene>
<dbReference type="InterPro" id="IPR002060">
    <property type="entry name" value="Squ/phyt_synthse"/>
</dbReference>
<dbReference type="InterPro" id="IPR008949">
    <property type="entry name" value="Isoprenoid_synthase_dom_sf"/>
</dbReference>
<protein>
    <recommendedName>
        <fullName evidence="4">Phytoene synthase</fullName>
    </recommendedName>
</protein>
<dbReference type="SUPFAM" id="SSF48576">
    <property type="entry name" value="Terpenoid synthases"/>
    <property type="match status" value="1"/>
</dbReference>
<sequence>MRIAIEPADQSSTLKANGKSFYLAGWFLGKEDFKRATALYAYLRDIDDQIDEAADSETAAGNLRAILAGLDTPLDNRQSYLEIDTATMHAFLRGMAYDIGEVAVHDQSELEDYCYCVAGTVGEMMCQALRCDDPRAISHAIDMGVAMQMTNIARDVYEDAERGRIYVPKVWLGDISLEDILQPSAAAGPQIRGAILRLIALSEERYQTARHGIALLPLRSRLAILAASYIYGGIGRAIRKEQAQNWQSRMVLSKPQKMKLAVVSIAKFMTSPSLWNYRDSPSVGKPEQTLRTILDG</sequence>
<evidence type="ECO:0008006" key="4">
    <source>
        <dbReference type="Google" id="ProtNLM"/>
    </source>
</evidence>
<dbReference type="Gene3D" id="1.10.600.10">
    <property type="entry name" value="Farnesyl Diphosphate Synthase"/>
    <property type="match status" value="1"/>
</dbReference>
<keyword evidence="3" id="KW-1185">Reference proteome</keyword>
<evidence type="ECO:0000313" key="3">
    <source>
        <dbReference type="Proteomes" id="UP000287766"/>
    </source>
</evidence>
<proteinExistence type="predicted"/>
<dbReference type="EMBL" id="PIPR01000001">
    <property type="protein sequence ID" value="RUO42043.1"/>
    <property type="molecule type" value="Genomic_DNA"/>
</dbReference>
<keyword evidence="1" id="KW-0808">Transferase</keyword>